<evidence type="ECO:0000256" key="7">
    <source>
        <dbReference type="SAM" id="MobiDB-lite"/>
    </source>
</evidence>
<dbReference type="InterPro" id="IPR051860">
    <property type="entry name" value="Plasmodium_CSP_Invasion"/>
</dbReference>
<feature type="compositionally biased region" description="Polar residues" evidence="7">
    <location>
        <begin position="601"/>
        <end position="621"/>
    </location>
</feature>
<feature type="compositionally biased region" description="Low complexity" evidence="7">
    <location>
        <begin position="315"/>
        <end position="388"/>
    </location>
</feature>
<dbReference type="PANTHER" id="PTHR44826">
    <property type="entry name" value="SPORE COAT PROTEIN SP85"/>
    <property type="match status" value="1"/>
</dbReference>
<keyword evidence="8" id="KW-0472">Membrane</keyword>
<evidence type="ECO:0000256" key="6">
    <source>
        <dbReference type="ARBA" id="ARBA00045806"/>
    </source>
</evidence>
<feature type="region of interest" description="Disordered" evidence="7">
    <location>
        <begin position="685"/>
        <end position="786"/>
    </location>
</feature>
<evidence type="ECO:0000256" key="3">
    <source>
        <dbReference type="ARBA" id="ARBA00022522"/>
    </source>
</evidence>
<evidence type="ECO:0000313" key="9">
    <source>
        <dbReference type="EMBL" id="CAE0469335.1"/>
    </source>
</evidence>
<sequence>MSTPQSTARSIQILGLFVFLIATGVGVTLWFTLAPPSFIRNNNNGPVSDDGDCEDSVTRTFELNNGEAVNCSWLTDSEGDSKSRIETYCSQPEARYTCTTTCGACDEANKVDIEIESNNTLSPSPTIVTCKDSETYKFDRDNAGTASCAWLKESKADAPIRINKYCPLPEVRYQCPVTCDACGEKCADDSSFMFELFSIPGTYKDCTWIQESVETRGGVYCSLFGFSCVESCGYCPPRYTITPSVSSIPTATQRPSKKPSPIPSQTRSENPSSLPSITLIPSATPSSPPTLSFRPTMKHSGKPSELPTSQPSIQPSKSLVPSPTPSTKPSFTSFPSSKPSVSPSKSSEPSYDPTKLPSFLPSKSPSEFPSFEPSTPPTRSMRPTISSSEYPSAKPSFLPTLPLVCLDYSGYNFENDKGNIKDCSWLIPNQTRIDKYCPRPNIMFMCANTCSACDIECADDKDYIFELKNNENPEKYRTCDWITSNSNFVDNRRRNYCGLVGKACPHACGYCPPEPSVAPSEFPSDEPTISFRPSISPKPSSSISSKPSLSLEPSFQPSTFPTRYPTSLPSLEPSLMPSVVPSLTPTTMSSSLPSVHPSLAPSASPTSEPSFAPSQEPSTSPFELPSTMPFPQPSLSPSVSPLPSIQPSNLESHIPSTKPSVAPSSIPSLLPSLLPTLKPNMLPSLVPSSTPSSAPSLQPSFLPTLQPSTLPTLIPSSKPSSSSFPSLIPSLEPTSIPSTSPSKSPSILPTNIPSLLPTIAPSVQPSKAPTSGPSSTPTNCPDDSDHTFLLDNGDTEDCAWITISSDPARDAFRINHYCPRLHVRYICAGSCDACDEECADDPSFTFQLIGEPHTIIQDCIWIYNDTTPSTLQYRRDTYCLFVGSACPFACGYCP</sequence>
<dbReference type="EMBL" id="HBIO01018484">
    <property type="protein sequence ID" value="CAE0469335.1"/>
    <property type="molecule type" value="Transcribed_RNA"/>
</dbReference>
<feature type="compositionally biased region" description="Low complexity" evidence="7">
    <location>
        <begin position="533"/>
        <end position="554"/>
    </location>
</feature>
<comment type="similarity">
    <text evidence="1">Belongs to the plasmodium circumsporozoite protein family.</text>
</comment>
<protein>
    <recommendedName>
        <fullName evidence="2">Circumsporozoite protein</fullName>
    </recommendedName>
</protein>
<keyword evidence="4" id="KW-0677">Repeat</keyword>
<keyword evidence="8" id="KW-1133">Transmembrane helix</keyword>
<evidence type="ECO:0000256" key="4">
    <source>
        <dbReference type="ARBA" id="ARBA00022737"/>
    </source>
</evidence>
<feature type="compositionally biased region" description="Polar residues" evidence="7">
    <location>
        <begin position="649"/>
        <end position="658"/>
    </location>
</feature>
<evidence type="ECO:0000256" key="2">
    <source>
        <dbReference type="ARBA" id="ARBA00021911"/>
    </source>
</evidence>
<evidence type="ECO:0000256" key="1">
    <source>
        <dbReference type="ARBA" id="ARBA00006241"/>
    </source>
</evidence>
<feature type="region of interest" description="Disordered" evidence="7">
    <location>
        <begin position="519"/>
        <end position="566"/>
    </location>
</feature>
<evidence type="ECO:0000256" key="8">
    <source>
        <dbReference type="SAM" id="Phobius"/>
    </source>
</evidence>
<feature type="compositionally biased region" description="Polar residues" evidence="7">
    <location>
        <begin position="761"/>
        <end position="781"/>
    </location>
</feature>
<feature type="region of interest" description="Disordered" evidence="7">
    <location>
        <begin position="246"/>
        <end position="393"/>
    </location>
</feature>
<organism evidence="9">
    <name type="scientific">Chaetoceros debilis</name>
    <dbReference type="NCBI Taxonomy" id="122233"/>
    <lineage>
        <taxon>Eukaryota</taxon>
        <taxon>Sar</taxon>
        <taxon>Stramenopiles</taxon>
        <taxon>Ochrophyta</taxon>
        <taxon>Bacillariophyta</taxon>
        <taxon>Coscinodiscophyceae</taxon>
        <taxon>Chaetocerotophycidae</taxon>
        <taxon>Chaetocerotales</taxon>
        <taxon>Chaetocerotaceae</taxon>
        <taxon>Chaetoceros</taxon>
    </lineage>
</organism>
<reference evidence="9" key="1">
    <citation type="submission" date="2021-01" db="EMBL/GenBank/DDBJ databases">
        <authorList>
            <person name="Corre E."/>
            <person name="Pelletier E."/>
            <person name="Niang G."/>
            <person name="Scheremetjew M."/>
            <person name="Finn R."/>
            <person name="Kale V."/>
            <person name="Holt S."/>
            <person name="Cochrane G."/>
            <person name="Meng A."/>
            <person name="Brown T."/>
            <person name="Cohen L."/>
        </authorList>
    </citation>
    <scope>NUCLEOTIDE SEQUENCE</scope>
    <source>
        <strain evidence="9">MM31A-1</strain>
    </source>
</reference>
<keyword evidence="8" id="KW-0812">Transmembrane</keyword>
<keyword evidence="3" id="KW-0748">Sporozoite</keyword>
<feature type="transmembrane region" description="Helical" evidence="8">
    <location>
        <begin position="12"/>
        <end position="33"/>
    </location>
</feature>
<name>A0A7S3Q8F8_9STRA</name>
<feature type="compositionally biased region" description="Low complexity" evidence="7">
    <location>
        <begin position="271"/>
        <end position="292"/>
    </location>
</feature>
<accession>A0A7S3Q8F8</accession>
<feature type="compositionally biased region" description="Low complexity" evidence="7">
    <location>
        <begin position="635"/>
        <end position="648"/>
    </location>
</feature>
<comment type="function">
    <text evidence="5">In the vertebrate host, binds to highly sulfated heparan sulfate proteoglycans (HSPGs) on the surface of host hepatocytes and is required for sporozoite invasion of the host hepatocytes.</text>
</comment>
<proteinExistence type="inferred from homology"/>
<feature type="compositionally biased region" description="Low complexity" evidence="7">
    <location>
        <begin position="585"/>
        <end position="595"/>
    </location>
</feature>
<dbReference type="PANTHER" id="PTHR44826:SF3">
    <property type="entry name" value="SPORE COAT PROTEIN SP85"/>
    <property type="match status" value="1"/>
</dbReference>
<comment type="function">
    <text evidence="6">Essential sporozoite protein. In the mosquito vector, required for sporozoite development in the oocyst, migration through the vector hemolymph and entry into the vector salivary glands. In the vertebrate host, required for sporozoite migration through the host dermis and infection of host hepatocytes. Binds to highly sulfated heparan sulfate proteoglycans (HSPGs) on the surface of host hepatocytes.</text>
</comment>
<dbReference type="AlphaFoldDB" id="A0A7S3Q8F8"/>
<feature type="compositionally biased region" description="Low complexity" evidence="7">
    <location>
        <begin position="685"/>
        <end position="750"/>
    </location>
</feature>
<feature type="region of interest" description="Disordered" evidence="7">
    <location>
        <begin position="585"/>
        <end position="665"/>
    </location>
</feature>
<evidence type="ECO:0000256" key="5">
    <source>
        <dbReference type="ARBA" id="ARBA00033726"/>
    </source>
</evidence>
<gene>
    <name evidence="9" type="ORF">CDEB00056_LOCUS14188</name>
</gene>